<comment type="caution">
    <text evidence="1">The sequence shown here is derived from an EMBL/GenBank/DDBJ whole genome shotgun (WGS) entry which is preliminary data.</text>
</comment>
<dbReference type="Pfam" id="PF06674">
    <property type="entry name" value="DUF1176"/>
    <property type="match status" value="1"/>
</dbReference>
<reference evidence="2" key="1">
    <citation type="journal article" date="2019" name="Int. J. Syst. Evol. Microbiol.">
        <title>The Global Catalogue of Microorganisms (GCM) 10K type strain sequencing project: providing services to taxonomists for standard genome sequencing and annotation.</title>
        <authorList>
            <consortium name="The Broad Institute Genomics Platform"/>
            <consortium name="The Broad Institute Genome Sequencing Center for Infectious Disease"/>
            <person name="Wu L."/>
            <person name="Ma J."/>
        </authorList>
    </citation>
    <scope>NUCLEOTIDE SEQUENCE [LARGE SCALE GENOMIC DNA]</scope>
    <source>
        <strain evidence="2">NBRC 112416</strain>
    </source>
</reference>
<evidence type="ECO:0000313" key="1">
    <source>
        <dbReference type="EMBL" id="GLQ52772.1"/>
    </source>
</evidence>
<sequence length="363" mass="40310">MTEHLPVLRAFQPAAAKRAVLFAGFFARFARLALGLLAAVILLPAAATSGQEERTFGTWTASCAPDFVCRAVTGIEPRLRLERHPLQSFWELAIEVSSPPPPYEQDPTIDIDETSETFGWYDESGPYGAANRFYFMGAKAQAVLDRMVNGQSATIHLADADRQRQAYSFSLRGLAAALLWIDEQQYLVGNERLTGVPPYGLLPANIDMDPSIVVPAALVEAHRADETCEPLEDLPNGRDSQVERLDDERLVAILPCGAGAYNFSSKVYVVTGGEFKLQHFAEFADHQSWHTSDQLVNAWYDPASRELVSFNKGRGIADCGSSGTWRWRNFFRLEEYRYKGECDATGDPGEFPVVYTAPPMPEY</sequence>
<proteinExistence type="predicted"/>
<dbReference type="InterPro" id="IPR009560">
    <property type="entry name" value="DUF1176"/>
</dbReference>
<name>A0ABQ5VY93_9HYPH</name>
<dbReference type="Proteomes" id="UP001156691">
    <property type="component" value="Unassembled WGS sequence"/>
</dbReference>
<dbReference type="EMBL" id="BSNS01000001">
    <property type="protein sequence ID" value="GLQ52772.1"/>
    <property type="molecule type" value="Genomic_DNA"/>
</dbReference>
<protein>
    <recommendedName>
        <fullName evidence="3">DUF1176 domain-containing protein</fullName>
    </recommendedName>
</protein>
<organism evidence="1 2">
    <name type="scientific">Devosia nitrariae</name>
    <dbReference type="NCBI Taxonomy" id="2071872"/>
    <lineage>
        <taxon>Bacteria</taxon>
        <taxon>Pseudomonadati</taxon>
        <taxon>Pseudomonadota</taxon>
        <taxon>Alphaproteobacteria</taxon>
        <taxon>Hyphomicrobiales</taxon>
        <taxon>Devosiaceae</taxon>
        <taxon>Devosia</taxon>
    </lineage>
</organism>
<evidence type="ECO:0000313" key="2">
    <source>
        <dbReference type="Proteomes" id="UP001156691"/>
    </source>
</evidence>
<evidence type="ECO:0008006" key="3">
    <source>
        <dbReference type="Google" id="ProtNLM"/>
    </source>
</evidence>
<gene>
    <name evidence="1" type="ORF">GCM10010862_00300</name>
</gene>
<dbReference type="RefSeq" id="WP_284338244.1">
    <property type="nucleotide sequence ID" value="NZ_BSNS01000001.1"/>
</dbReference>
<accession>A0ABQ5VY93</accession>
<keyword evidence="2" id="KW-1185">Reference proteome</keyword>